<dbReference type="EMBL" id="KZ819662">
    <property type="protein sequence ID" value="PWN30211.1"/>
    <property type="molecule type" value="Genomic_DNA"/>
</dbReference>
<keyword evidence="1" id="KW-0805">Transcription regulation</keyword>
<evidence type="ECO:0000256" key="3">
    <source>
        <dbReference type="ARBA" id="ARBA00023163"/>
    </source>
</evidence>
<keyword evidence="8" id="KW-1185">Reference proteome</keyword>
<evidence type="ECO:0000256" key="5">
    <source>
        <dbReference type="SAM" id="MobiDB-lite"/>
    </source>
</evidence>
<dbReference type="PROSITE" id="PS50048">
    <property type="entry name" value="ZN2_CY6_FUNGAL_2"/>
    <property type="match status" value="1"/>
</dbReference>
<feature type="region of interest" description="Disordered" evidence="5">
    <location>
        <begin position="260"/>
        <end position="306"/>
    </location>
</feature>
<keyword evidence="2" id="KW-0238">DNA-binding</keyword>
<dbReference type="SMART" id="SM00066">
    <property type="entry name" value="GAL4"/>
    <property type="match status" value="1"/>
</dbReference>
<feature type="domain" description="Zn(2)-C6 fungal-type" evidence="6">
    <location>
        <begin position="458"/>
        <end position="491"/>
    </location>
</feature>
<dbReference type="GO" id="GO:0008270">
    <property type="term" value="F:zinc ion binding"/>
    <property type="evidence" value="ECO:0007669"/>
    <property type="project" value="InterPro"/>
</dbReference>
<dbReference type="InterPro" id="IPR036864">
    <property type="entry name" value="Zn2-C6_fun-type_DNA-bd_sf"/>
</dbReference>
<evidence type="ECO:0000313" key="7">
    <source>
        <dbReference type="EMBL" id="PWN30211.1"/>
    </source>
</evidence>
<dbReference type="InterPro" id="IPR051127">
    <property type="entry name" value="Fungal_SecMet_Regulators"/>
</dbReference>
<dbReference type="PANTHER" id="PTHR47424">
    <property type="entry name" value="REGULATORY PROTEIN GAL4"/>
    <property type="match status" value="1"/>
</dbReference>
<evidence type="ECO:0000256" key="1">
    <source>
        <dbReference type="ARBA" id="ARBA00023015"/>
    </source>
</evidence>
<dbReference type="PANTHER" id="PTHR47424:SF3">
    <property type="entry name" value="REGULATORY PROTEIN GAL4"/>
    <property type="match status" value="1"/>
</dbReference>
<keyword evidence="3" id="KW-0804">Transcription</keyword>
<accession>A0A316V0Y8</accession>
<proteinExistence type="predicted"/>
<evidence type="ECO:0000259" key="6">
    <source>
        <dbReference type="PROSITE" id="PS50048"/>
    </source>
</evidence>
<dbReference type="CDD" id="cd00067">
    <property type="entry name" value="GAL4"/>
    <property type="match status" value="1"/>
</dbReference>
<evidence type="ECO:0000313" key="8">
    <source>
        <dbReference type="Proteomes" id="UP000245884"/>
    </source>
</evidence>
<dbReference type="Gene3D" id="4.10.240.10">
    <property type="entry name" value="Zn(2)-C6 fungal-type DNA-binding domain"/>
    <property type="match status" value="1"/>
</dbReference>
<evidence type="ECO:0000256" key="4">
    <source>
        <dbReference type="ARBA" id="ARBA00023242"/>
    </source>
</evidence>
<organism evidence="7 8">
    <name type="scientific">Jaminaea rosea</name>
    <dbReference type="NCBI Taxonomy" id="1569628"/>
    <lineage>
        <taxon>Eukaryota</taxon>
        <taxon>Fungi</taxon>
        <taxon>Dikarya</taxon>
        <taxon>Basidiomycota</taxon>
        <taxon>Ustilaginomycotina</taxon>
        <taxon>Exobasidiomycetes</taxon>
        <taxon>Microstromatales</taxon>
        <taxon>Microstromatales incertae sedis</taxon>
        <taxon>Jaminaea</taxon>
    </lineage>
</organism>
<gene>
    <name evidence="7" type="ORF">BDZ90DRAFT_257302</name>
</gene>
<feature type="compositionally biased region" description="Low complexity" evidence="5">
    <location>
        <begin position="286"/>
        <end position="300"/>
    </location>
</feature>
<feature type="compositionally biased region" description="Basic residues" evidence="5">
    <location>
        <begin position="509"/>
        <end position="518"/>
    </location>
</feature>
<name>A0A316V0Y8_9BASI</name>
<dbReference type="Proteomes" id="UP000245884">
    <property type="component" value="Unassembled WGS sequence"/>
</dbReference>
<dbReference type="GO" id="GO:0003677">
    <property type="term" value="F:DNA binding"/>
    <property type="evidence" value="ECO:0007669"/>
    <property type="project" value="UniProtKB-KW"/>
</dbReference>
<dbReference type="RefSeq" id="XP_025364823.1">
    <property type="nucleotide sequence ID" value="XM_025507938.1"/>
</dbReference>
<dbReference type="SUPFAM" id="SSF57701">
    <property type="entry name" value="Zn2/Cys6 DNA-binding domain"/>
    <property type="match status" value="1"/>
</dbReference>
<keyword evidence="4" id="KW-0539">Nucleus</keyword>
<dbReference type="InterPro" id="IPR001138">
    <property type="entry name" value="Zn2Cys6_DnaBD"/>
</dbReference>
<dbReference type="OrthoDB" id="4064873at2759"/>
<reference evidence="7 8" key="1">
    <citation type="journal article" date="2018" name="Mol. Biol. Evol.">
        <title>Broad Genomic Sampling Reveals a Smut Pathogenic Ancestry of the Fungal Clade Ustilaginomycotina.</title>
        <authorList>
            <person name="Kijpornyongpan T."/>
            <person name="Mondo S.J."/>
            <person name="Barry K."/>
            <person name="Sandor L."/>
            <person name="Lee J."/>
            <person name="Lipzen A."/>
            <person name="Pangilinan J."/>
            <person name="LaButti K."/>
            <person name="Hainaut M."/>
            <person name="Henrissat B."/>
            <person name="Grigoriev I.V."/>
            <person name="Spatafora J.W."/>
            <person name="Aime M.C."/>
        </authorList>
    </citation>
    <scope>NUCLEOTIDE SEQUENCE [LARGE SCALE GENOMIC DNA]</scope>
    <source>
        <strain evidence="7 8">MCA 5214</strain>
    </source>
</reference>
<feature type="region of interest" description="Disordered" evidence="5">
    <location>
        <begin position="497"/>
        <end position="518"/>
    </location>
</feature>
<evidence type="ECO:0000256" key="2">
    <source>
        <dbReference type="ARBA" id="ARBA00023125"/>
    </source>
</evidence>
<feature type="compositionally biased region" description="Polar residues" evidence="5">
    <location>
        <begin position="261"/>
        <end position="271"/>
    </location>
</feature>
<feature type="region of interest" description="Disordered" evidence="5">
    <location>
        <begin position="532"/>
        <end position="553"/>
    </location>
</feature>
<dbReference type="Pfam" id="PF00172">
    <property type="entry name" value="Zn_clus"/>
    <property type="match status" value="1"/>
</dbReference>
<dbReference type="GeneID" id="37029761"/>
<dbReference type="GO" id="GO:0000981">
    <property type="term" value="F:DNA-binding transcription factor activity, RNA polymerase II-specific"/>
    <property type="evidence" value="ECO:0007669"/>
    <property type="project" value="InterPro"/>
</dbReference>
<dbReference type="AlphaFoldDB" id="A0A316V0Y8"/>
<sequence>MAATTLQPYNSAAVTTLSSESSCAEPWTGADGIARRQERAEQGADWHGTTHSDSLNDLLDFHSSLQYFVTSQALPQLPSQQHTGGYMHPARPCSAPAPSTSLLAPTDDLLSDVLTVDEQQPQKPRQPLLSNDSVEWNHPFKVAQYDMSDSLSRDWQDSPAATYWPLAVENNRRGSSLSSASSTGLALWNSTNTTPATSHAGSQRSSFSLNDSVVPASLDAAASACFWPGTNDPFAPICAPASQVCEALLAFDDALQHDTLRSTSQQPTTPHTAKPVGSLAQRPETSLGLPSSSLLASGPAQRHTLLGPTTSTRVSAVPLFAHESVPSLTPTPFTTCFDQRQLDATVRLTSEPQPRLPTSDLPLLNLGEIPSPLGSLVNEQRRTVDGVSPSAVESLPGIMLSKDAIPPLQTFTPLYGSPGKAVTYDEEPGSSAVGSETKASESPIATAFRRKKDRSTVACNPCRKSKRKCDGDWPCASCRRRKDPAYLHCTYDQRVSPGKRPAKVNATPRVKKKKKPQKRLLDVKAKIMPEARRQELSTTAGGSGTMDGQAAASKTGPLAQDLWDSVAFVPSQPLATFGHYDQAYARSDSGLALPTSSILPILDYASSSEINDLFSTALHVSSLDDSAGSFYPELSPLPPATPCFAPSIGGEHHASGGPSAAGEAQQQLGYVLPSTLPLVLPHAVLPEGHAPDATSAARNALVPFKGGAL</sequence>
<protein>
    <recommendedName>
        <fullName evidence="6">Zn(2)-C6 fungal-type domain-containing protein</fullName>
    </recommendedName>
</protein>